<proteinExistence type="predicted"/>
<evidence type="ECO:0000313" key="4">
    <source>
        <dbReference type="EMBL" id="KUK46827.1"/>
    </source>
</evidence>
<dbReference type="Proteomes" id="UP000064249">
    <property type="component" value="Unassembled WGS sequence"/>
</dbReference>
<organism evidence="4 5">
    <name type="scientific">Anaerolinea thermophila</name>
    <dbReference type="NCBI Taxonomy" id="167964"/>
    <lineage>
        <taxon>Bacteria</taxon>
        <taxon>Bacillati</taxon>
        <taxon>Chloroflexota</taxon>
        <taxon>Anaerolineae</taxon>
        <taxon>Anaerolineales</taxon>
        <taxon>Anaerolineaceae</taxon>
        <taxon>Anaerolinea</taxon>
    </lineage>
</organism>
<reference evidence="4 5" key="1">
    <citation type="journal article" date="2015" name="MBio">
        <title>Genome-Resolved Metagenomic Analysis Reveals Roles for Candidate Phyla and Other Microbial Community Members in Biogeochemical Transformations in Oil Reservoirs.</title>
        <authorList>
            <person name="Hu P."/>
            <person name="Tom L."/>
            <person name="Singh A."/>
            <person name="Thomas B.C."/>
            <person name="Baker B.J."/>
            <person name="Piceno Y.M."/>
            <person name="Andersen G.L."/>
            <person name="Banfield J.F."/>
        </authorList>
    </citation>
    <scope>NUCLEOTIDE SEQUENCE [LARGE SCALE GENOMIC DNA]</scope>
    <source>
        <strain evidence="4">46_16</strain>
    </source>
</reference>
<evidence type="ECO:0000313" key="5">
    <source>
        <dbReference type="Proteomes" id="UP000064249"/>
    </source>
</evidence>
<dbReference type="InterPro" id="IPR009057">
    <property type="entry name" value="Homeodomain-like_sf"/>
</dbReference>
<name>A0A117LH39_9CHLR</name>
<comment type="caution">
    <text evidence="4">The sequence shown here is derived from an EMBL/GenBank/DDBJ whole genome shotgun (WGS) entry which is preliminary data.</text>
</comment>
<dbReference type="PANTHER" id="PTHR43479:SF7">
    <property type="entry name" value="TETR-FAMILY TRANSCRIPTIONAL REGULATOR"/>
    <property type="match status" value="1"/>
</dbReference>
<dbReference type="Gene3D" id="1.10.357.10">
    <property type="entry name" value="Tetracycline Repressor, domain 2"/>
    <property type="match status" value="1"/>
</dbReference>
<dbReference type="GO" id="GO:0003677">
    <property type="term" value="F:DNA binding"/>
    <property type="evidence" value="ECO:0007669"/>
    <property type="project" value="UniProtKB-UniRule"/>
</dbReference>
<dbReference type="Pfam" id="PF00440">
    <property type="entry name" value="TetR_N"/>
    <property type="match status" value="1"/>
</dbReference>
<evidence type="ECO:0000256" key="1">
    <source>
        <dbReference type="ARBA" id="ARBA00023125"/>
    </source>
</evidence>
<dbReference type="InterPro" id="IPR001647">
    <property type="entry name" value="HTH_TetR"/>
</dbReference>
<protein>
    <submittedName>
        <fullName evidence="4">Transcriptional regulator, TetR family</fullName>
    </submittedName>
</protein>
<feature type="domain" description="HTH tetR-type" evidence="3">
    <location>
        <begin position="16"/>
        <end position="76"/>
    </location>
</feature>
<feature type="DNA-binding region" description="H-T-H motif" evidence="2">
    <location>
        <begin position="39"/>
        <end position="58"/>
    </location>
</feature>
<evidence type="ECO:0000256" key="2">
    <source>
        <dbReference type="PROSITE-ProRule" id="PRU00335"/>
    </source>
</evidence>
<dbReference type="InterPro" id="IPR050624">
    <property type="entry name" value="HTH-type_Tx_Regulator"/>
</dbReference>
<dbReference type="PATRIC" id="fig|167964.4.peg.182"/>
<dbReference type="EMBL" id="LGFU01000006">
    <property type="protein sequence ID" value="KUK46827.1"/>
    <property type="molecule type" value="Genomic_DNA"/>
</dbReference>
<keyword evidence="1 2" id="KW-0238">DNA-binding</keyword>
<dbReference type="PROSITE" id="PS50977">
    <property type="entry name" value="HTH_TETR_2"/>
    <property type="match status" value="1"/>
</dbReference>
<accession>A0A117LH39</accession>
<dbReference type="SUPFAM" id="SSF46689">
    <property type="entry name" value="Homeodomain-like"/>
    <property type="match status" value="1"/>
</dbReference>
<dbReference type="PANTHER" id="PTHR43479">
    <property type="entry name" value="ACREF/ENVCD OPERON REPRESSOR-RELATED"/>
    <property type="match status" value="1"/>
</dbReference>
<gene>
    <name evidence="4" type="ORF">XD73_0298</name>
</gene>
<dbReference type="AlphaFoldDB" id="A0A117LH39"/>
<evidence type="ECO:0000259" key="3">
    <source>
        <dbReference type="PROSITE" id="PS50977"/>
    </source>
</evidence>
<dbReference type="PRINTS" id="PR00455">
    <property type="entry name" value="HTHTETR"/>
</dbReference>
<sequence>MLENISTEQRIDPRVKRTRALIEHAFNELLEEKGFQSISVQDITERAEINRSTFYAHFVDKYALLETNITQTFRQELEKRTLSACHYSVENLQILIVTVCDFIMQAKTHCKATGSQFEILVEKQVKQEIRDLLEYWLEQSGSTTDPKLAATAASWAIYGLALQWSNDKQHTNAEFFTEQISPQIQAILQLNQ</sequence>